<reference evidence="13 14" key="1">
    <citation type="submission" date="2019-07" db="EMBL/GenBank/DDBJ databases">
        <authorList>
            <person name="Zhao L.H."/>
        </authorList>
    </citation>
    <scope>NUCLEOTIDE SEQUENCE [LARGE SCALE GENOMIC DNA]</scope>
    <source>
        <strain evidence="13 14">Co35</strain>
    </source>
</reference>
<dbReference type="OrthoDB" id="9802377at2"/>
<keyword evidence="7 11" id="KW-0665">Pyrimidine biosynthesis</keyword>
<dbReference type="SUPFAM" id="SSF51395">
    <property type="entry name" value="FMN-linked oxidoreductases"/>
    <property type="match status" value="1"/>
</dbReference>
<dbReference type="InterPro" id="IPR005719">
    <property type="entry name" value="Dihydroorotate_DH_2"/>
</dbReference>
<accession>A0A554SBL1</accession>
<dbReference type="PANTHER" id="PTHR48109">
    <property type="entry name" value="DIHYDROOROTATE DEHYDROGENASE (QUINONE), MITOCHONDRIAL-RELATED"/>
    <property type="match status" value="1"/>
</dbReference>
<dbReference type="GO" id="GO:0005737">
    <property type="term" value="C:cytoplasm"/>
    <property type="evidence" value="ECO:0007669"/>
    <property type="project" value="InterPro"/>
</dbReference>
<dbReference type="PIRSF" id="PIRSF000164">
    <property type="entry name" value="DHO_oxidase"/>
    <property type="match status" value="1"/>
</dbReference>
<feature type="binding site" evidence="11">
    <location>
        <position position="189"/>
    </location>
    <ligand>
        <name>substrate</name>
    </ligand>
</feature>
<dbReference type="UniPathway" id="UPA00070">
    <property type="reaction ID" value="UER00946"/>
</dbReference>
<dbReference type="InterPro" id="IPR005720">
    <property type="entry name" value="Dihydroorotate_DH_cat"/>
</dbReference>
<dbReference type="Pfam" id="PF01180">
    <property type="entry name" value="DHO_dh"/>
    <property type="match status" value="1"/>
</dbReference>
<protein>
    <recommendedName>
        <fullName evidence="11">Dihydroorotate dehydrogenase (quinone)</fullName>
        <ecNumber evidence="11">1.3.5.2</ecNumber>
    </recommendedName>
    <alternativeName>
        <fullName evidence="11">DHOdehase</fullName>
        <shortName evidence="11">DHOD</shortName>
        <shortName evidence="11">DHODase</shortName>
    </alternativeName>
    <alternativeName>
        <fullName evidence="11">Dihydroorotate oxidase</fullName>
    </alternativeName>
</protein>
<keyword evidence="11" id="KW-1003">Cell membrane</keyword>
<dbReference type="AlphaFoldDB" id="A0A554SBL1"/>
<feature type="binding site" evidence="11">
    <location>
        <begin position="254"/>
        <end position="255"/>
    </location>
    <ligand>
        <name>substrate</name>
    </ligand>
</feature>
<feature type="binding site" evidence="11">
    <location>
        <position position="151"/>
    </location>
    <ligand>
        <name>FMN</name>
        <dbReference type="ChEBI" id="CHEBI:58210"/>
    </ligand>
</feature>
<comment type="cofactor">
    <cofactor evidence="11">
        <name>FMN</name>
        <dbReference type="ChEBI" id="CHEBI:58210"/>
    </cofactor>
    <text evidence="11">Binds 1 FMN per subunit.</text>
</comment>
<comment type="caution">
    <text evidence="13">The sequence shown here is derived from an EMBL/GenBank/DDBJ whole genome shotgun (WGS) entry which is preliminary data.</text>
</comment>
<dbReference type="EC" id="1.3.5.2" evidence="11"/>
<dbReference type="GO" id="GO:0006207">
    <property type="term" value="P:'de novo' pyrimidine nucleobase biosynthetic process"/>
    <property type="evidence" value="ECO:0007669"/>
    <property type="project" value="UniProtKB-UniRule"/>
</dbReference>
<feature type="binding site" evidence="11">
    <location>
        <position position="309"/>
    </location>
    <ligand>
        <name>FMN</name>
        <dbReference type="ChEBI" id="CHEBI:58210"/>
    </ligand>
</feature>
<evidence type="ECO:0000256" key="1">
    <source>
        <dbReference type="ARBA" id="ARBA00003125"/>
    </source>
</evidence>
<feature type="binding site" evidence="11">
    <location>
        <position position="184"/>
    </location>
    <ligand>
        <name>FMN</name>
        <dbReference type="ChEBI" id="CHEBI:58210"/>
    </ligand>
</feature>
<evidence type="ECO:0000256" key="8">
    <source>
        <dbReference type="ARBA" id="ARBA00023002"/>
    </source>
</evidence>
<comment type="function">
    <text evidence="1 11">Catalyzes the conversion of dihydroorotate to orotate with quinone as electron acceptor.</text>
</comment>
<keyword evidence="6 11" id="KW-0288">FMN</keyword>
<dbReference type="NCBIfam" id="NF003648">
    <property type="entry name" value="PRK05286.2-1"/>
    <property type="match status" value="1"/>
</dbReference>
<feature type="binding site" evidence="11">
    <location>
        <position position="184"/>
    </location>
    <ligand>
        <name>substrate</name>
    </ligand>
</feature>
<dbReference type="GO" id="GO:0005886">
    <property type="term" value="C:plasma membrane"/>
    <property type="evidence" value="ECO:0007669"/>
    <property type="project" value="UniProtKB-SubCell"/>
</dbReference>
<dbReference type="PROSITE" id="PS00911">
    <property type="entry name" value="DHODEHASE_1"/>
    <property type="match status" value="1"/>
</dbReference>
<comment type="subunit">
    <text evidence="11">Monomer.</text>
</comment>
<name>A0A554SBL1_9ACTN</name>
<dbReference type="PANTHER" id="PTHR48109:SF4">
    <property type="entry name" value="DIHYDROOROTATE DEHYDROGENASE (QUINONE), MITOCHONDRIAL"/>
    <property type="match status" value="1"/>
</dbReference>
<dbReference type="InterPro" id="IPR012135">
    <property type="entry name" value="Dihydroorotate_DH_1_2"/>
</dbReference>
<evidence type="ECO:0000313" key="13">
    <source>
        <dbReference type="EMBL" id="TSD63727.1"/>
    </source>
</evidence>
<keyword evidence="5 11" id="KW-0285">Flavoprotein</keyword>
<keyword evidence="14" id="KW-1185">Reference proteome</keyword>
<feature type="binding site" evidence="11">
    <location>
        <position position="93"/>
    </location>
    <ligand>
        <name>FMN</name>
        <dbReference type="ChEBI" id="CHEBI:58210"/>
    </ligand>
</feature>
<evidence type="ECO:0000256" key="3">
    <source>
        <dbReference type="ARBA" id="ARBA00005161"/>
    </source>
</evidence>
<comment type="similarity">
    <text evidence="4 11">Belongs to the dihydroorotate dehydrogenase family. Type 2 subfamily.</text>
</comment>
<evidence type="ECO:0000256" key="5">
    <source>
        <dbReference type="ARBA" id="ARBA00022630"/>
    </source>
</evidence>
<evidence type="ECO:0000256" key="10">
    <source>
        <dbReference type="ARBA" id="ARBA00048639"/>
    </source>
</evidence>
<evidence type="ECO:0000313" key="14">
    <source>
        <dbReference type="Proteomes" id="UP000316988"/>
    </source>
</evidence>
<organism evidence="13 14">
    <name type="scientific">Aeromicrobium piscarium</name>
    <dbReference type="NCBI Taxonomy" id="2590901"/>
    <lineage>
        <taxon>Bacteria</taxon>
        <taxon>Bacillati</taxon>
        <taxon>Actinomycetota</taxon>
        <taxon>Actinomycetes</taxon>
        <taxon>Propionibacteriales</taxon>
        <taxon>Nocardioidaceae</taxon>
        <taxon>Aeromicrobium</taxon>
    </lineage>
</organism>
<dbReference type="InterPro" id="IPR050074">
    <property type="entry name" value="DHO_dehydrogenase"/>
</dbReference>
<comment type="catalytic activity">
    <reaction evidence="10 11">
        <text>(S)-dihydroorotate + a quinone = orotate + a quinol</text>
        <dbReference type="Rhea" id="RHEA:30187"/>
        <dbReference type="ChEBI" id="CHEBI:24646"/>
        <dbReference type="ChEBI" id="CHEBI:30839"/>
        <dbReference type="ChEBI" id="CHEBI:30864"/>
        <dbReference type="ChEBI" id="CHEBI:132124"/>
        <dbReference type="EC" id="1.3.5.2"/>
    </reaction>
</comment>
<comment type="pathway">
    <text evidence="3 11">Pyrimidine metabolism; UMP biosynthesis via de novo pathway; orotate from (S)-dihydroorotate (quinone route): step 1/1.</text>
</comment>
<feature type="binding site" evidence="11">
    <location>
        <begin position="330"/>
        <end position="331"/>
    </location>
    <ligand>
        <name>FMN</name>
        <dbReference type="ChEBI" id="CHEBI:58210"/>
    </ligand>
</feature>
<dbReference type="Proteomes" id="UP000316988">
    <property type="component" value="Unassembled WGS sequence"/>
</dbReference>
<evidence type="ECO:0000256" key="11">
    <source>
        <dbReference type="HAMAP-Rule" id="MF_00225"/>
    </source>
</evidence>
<dbReference type="InterPro" id="IPR001295">
    <property type="entry name" value="Dihydroorotate_DH_CS"/>
</dbReference>
<proteinExistence type="inferred from homology"/>
<evidence type="ECO:0000256" key="7">
    <source>
        <dbReference type="ARBA" id="ARBA00022975"/>
    </source>
</evidence>
<comment type="subcellular location">
    <subcellularLocation>
        <location evidence="11">Cell membrane</location>
        <topology evidence="11">Peripheral membrane protein</topology>
    </subcellularLocation>
    <subcellularLocation>
        <location evidence="2">Membrane</location>
    </subcellularLocation>
</comment>
<dbReference type="NCBIfam" id="TIGR01036">
    <property type="entry name" value="pyrD_sub2"/>
    <property type="match status" value="1"/>
</dbReference>
<keyword evidence="8 11" id="KW-0560">Oxidoreductase</keyword>
<dbReference type="InterPro" id="IPR013785">
    <property type="entry name" value="Aldolase_TIM"/>
</dbReference>
<evidence type="ECO:0000259" key="12">
    <source>
        <dbReference type="Pfam" id="PF01180"/>
    </source>
</evidence>
<evidence type="ECO:0000256" key="6">
    <source>
        <dbReference type="ARBA" id="ARBA00022643"/>
    </source>
</evidence>
<feature type="binding site" evidence="11">
    <location>
        <position position="280"/>
    </location>
    <ligand>
        <name>FMN</name>
        <dbReference type="ChEBI" id="CHEBI:58210"/>
    </ligand>
</feature>
<dbReference type="NCBIfam" id="NF003652">
    <property type="entry name" value="PRK05286.2-5"/>
    <property type="match status" value="1"/>
</dbReference>
<evidence type="ECO:0000256" key="4">
    <source>
        <dbReference type="ARBA" id="ARBA00005359"/>
    </source>
</evidence>
<keyword evidence="9 11" id="KW-0472">Membrane</keyword>
<feature type="binding site" evidence="11">
    <location>
        <position position="225"/>
    </location>
    <ligand>
        <name>FMN</name>
        <dbReference type="ChEBI" id="CHEBI:58210"/>
    </ligand>
</feature>
<evidence type="ECO:0000256" key="9">
    <source>
        <dbReference type="ARBA" id="ARBA00023136"/>
    </source>
</evidence>
<dbReference type="GO" id="GO:0106430">
    <property type="term" value="F:dihydroorotate dehydrogenase (quinone) activity"/>
    <property type="evidence" value="ECO:0007669"/>
    <property type="project" value="UniProtKB-EC"/>
</dbReference>
<dbReference type="EMBL" id="VLNT01000005">
    <property type="protein sequence ID" value="TSD63727.1"/>
    <property type="molecule type" value="Genomic_DNA"/>
</dbReference>
<dbReference type="PROSITE" id="PS00912">
    <property type="entry name" value="DHODEHASE_2"/>
    <property type="match status" value="1"/>
</dbReference>
<feature type="binding site" evidence="11">
    <location>
        <position position="253"/>
    </location>
    <ligand>
        <name>FMN</name>
        <dbReference type="ChEBI" id="CHEBI:58210"/>
    </ligand>
</feature>
<dbReference type="GO" id="GO:0044205">
    <property type="term" value="P:'de novo' UMP biosynthetic process"/>
    <property type="evidence" value="ECO:0007669"/>
    <property type="project" value="UniProtKB-UniRule"/>
</dbReference>
<feature type="active site" description="Nucleophile" evidence="11">
    <location>
        <position position="187"/>
    </location>
</feature>
<sequence>MRGGPYAGPVVYGAFFDTVFRRMDPENAHHRAFRAIRAGRPFTPLAFRVPERPVEVMGVCFPHRFGLAAGFDKDARGVVPLLNLGFGHVEIGTVTARPQPGNERPRLFRLVDDRAIVNRMGFNNDGAAEVASRLHRLRGTQAGRRAVIGVNIGKTKVVPAERAVDDYAESARLLAPFADYLVVNVSSPNTPGLRDLQSVDALRPILTAVHEIADRIGGGVPLVVKIAPDLADDDVDAVADLALELELDGITAANTTVARPQSLRTSRAEIDRIGAGGLSGPILADRATEMLTRLRARVGDRLALIAVGGVSTPDDVRARIAAGADLVQAYTAFAYEGPAWPSRMARAAL</sequence>
<feature type="binding site" evidence="11">
    <location>
        <position position="73"/>
    </location>
    <ligand>
        <name>substrate</name>
    </ligand>
</feature>
<feature type="binding site" evidence="11">
    <location>
        <begin position="69"/>
        <end position="73"/>
    </location>
    <ligand>
        <name>FMN</name>
        <dbReference type="ChEBI" id="CHEBI:58210"/>
    </ligand>
</feature>
<dbReference type="Gene3D" id="3.20.20.70">
    <property type="entry name" value="Aldolase class I"/>
    <property type="match status" value="1"/>
</dbReference>
<feature type="binding site" evidence="11">
    <location>
        <begin position="118"/>
        <end position="122"/>
    </location>
    <ligand>
        <name>substrate</name>
    </ligand>
</feature>
<dbReference type="HAMAP" id="MF_00225">
    <property type="entry name" value="DHO_dh_type2"/>
    <property type="match status" value="1"/>
</dbReference>
<evidence type="ECO:0000256" key="2">
    <source>
        <dbReference type="ARBA" id="ARBA00004370"/>
    </source>
</evidence>
<dbReference type="CDD" id="cd04738">
    <property type="entry name" value="DHOD_2_like"/>
    <property type="match status" value="1"/>
</dbReference>
<gene>
    <name evidence="11" type="primary">pyrD</name>
    <name evidence="13" type="ORF">FNM00_08545</name>
</gene>
<feature type="domain" description="Dihydroorotate dehydrogenase catalytic" evidence="12">
    <location>
        <begin position="54"/>
        <end position="345"/>
    </location>
</feature>